<evidence type="ECO:0000259" key="1">
    <source>
        <dbReference type="Pfam" id="PF20008"/>
    </source>
</evidence>
<dbReference type="RefSeq" id="WP_097122739.1">
    <property type="nucleotide sequence ID" value="NZ_OCND01000007.1"/>
</dbReference>
<dbReference type="AlphaFoldDB" id="A0A286DA70"/>
<sequence>MTYDQSRIDEAVLALLAAHLFNTNSAWKGYDFAVMNRLHDAGYIFNPVGKQKSVQLTEDGMKRGRELAGKLFGAAGAGGSDRHRDA</sequence>
<dbReference type="EMBL" id="OCND01000007">
    <property type="protein sequence ID" value="SOD55522.1"/>
    <property type="molecule type" value="Genomic_DNA"/>
</dbReference>
<protein>
    <recommendedName>
        <fullName evidence="1">DUF6429 domain-containing protein</fullName>
    </recommendedName>
</protein>
<dbReference type="InterPro" id="IPR045489">
    <property type="entry name" value="DUF6429"/>
</dbReference>
<evidence type="ECO:0000313" key="3">
    <source>
        <dbReference type="Proteomes" id="UP000219374"/>
    </source>
</evidence>
<dbReference type="Proteomes" id="UP000219374">
    <property type="component" value="Unassembled WGS sequence"/>
</dbReference>
<organism evidence="2 3">
    <name type="scientific">Pseudoxanthomonas wuyuanensis</name>
    <dbReference type="NCBI Taxonomy" id="1073196"/>
    <lineage>
        <taxon>Bacteria</taxon>
        <taxon>Pseudomonadati</taxon>
        <taxon>Pseudomonadota</taxon>
        <taxon>Gammaproteobacteria</taxon>
        <taxon>Lysobacterales</taxon>
        <taxon>Lysobacteraceae</taxon>
        <taxon>Pseudoxanthomonas</taxon>
    </lineage>
</organism>
<reference evidence="2 3" key="1">
    <citation type="submission" date="2017-09" db="EMBL/GenBank/DDBJ databases">
        <authorList>
            <person name="Ehlers B."/>
            <person name="Leendertz F.H."/>
        </authorList>
    </citation>
    <scope>NUCLEOTIDE SEQUENCE [LARGE SCALE GENOMIC DNA]</scope>
    <source>
        <strain evidence="2 3">CGMCC 1.10978</strain>
    </source>
</reference>
<keyword evidence="3" id="KW-1185">Reference proteome</keyword>
<evidence type="ECO:0000313" key="2">
    <source>
        <dbReference type="EMBL" id="SOD55522.1"/>
    </source>
</evidence>
<name>A0A286DA70_9GAMM</name>
<proteinExistence type="predicted"/>
<dbReference type="OrthoDB" id="8912983at2"/>
<gene>
    <name evidence="2" type="ORF">SAMN06296416_107167</name>
</gene>
<dbReference type="Pfam" id="PF20008">
    <property type="entry name" value="DUF6429"/>
    <property type="match status" value="1"/>
</dbReference>
<accession>A0A286DA70</accession>
<feature type="domain" description="DUF6429" evidence="1">
    <location>
        <begin position="4"/>
        <end position="73"/>
    </location>
</feature>